<keyword evidence="3" id="KW-1185">Reference proteome</keyword>
<dbReference type="HOGENOM" id="CLU_1819159_0_0_1"/>
<gene>
    <name evidence="2" type="ORF">POPTR_012G055400</name>
</gene>
<proteinExistence type="predicted"/>
<dbReference type="eggNOG" id="KOG2880">
    <property type="taxonomic scope" value="Eukaryota"/>
</dbReference>
<dbReference type="STRING" id="3694.B9I2K8"/>
<reference evidence="2 3" key="1">
    <citation type="journal article" date="2006" name="Science">
        <title>The genome of black cottonwood, Populus trichocarpa (Torr. &amp; Gray).</title>
        <authorList>
            <person name="Tuskan G.A."/>
            <person name="Difazio S."/>
            <person name="Jansson S."/>
            <person name="Bohlmann J."/>
            <person name="Grigoriev I."/>
            <person name="Hellsten U."/>
            <person name="Putnam N."/>
            <person name="Ralph S."/>
            <person name="Rombauts S."/>
            <person name="Salamov A."/>
            <person name="Schein J."/>
            <person name="Sterck L."/>
            <person name="Aerts A."/>
            <person name="Bhalerao R.R."/>
            <person name="Bhalerao R.P."/>
            <person name="Blaudez D."/>
            <person name="Boerjan W."/>
            <person name="Brun A."/>
            <person name="Brunner A."/>
            <person name="Busov V."/>
            <person name="Campbell M."/>
            <person name="Carlson J."/>
            <person name="Chalot M."/>
            <person name="Chapman J."/>
            <person name="Chen G.L."/>
            <person name="Cooper D."/>
            <person name="Coutinho P.M."/>
            <person name="Couturier J."/>
            <person name="Covert S."/>
            <person name="Cronk Q."/>
            <person name="Cunningham R."/>
            <person name="Davis J."/>
            <person name="Degroeve S."/>
            <person name="Dejardin A."/>
            <person name="Depamphilis C."/>
            <person name="Detter J."/>
            <person name="Dirks B."/>
            <person name="Dubchak I."/>
            <person name="Duplessis S."/>
            <person name="Ehlting J."/>
            <person name="Ellis B."/>
            <person name="Gendler K."/>
            <person name="Goodstein D."/>
            <person name="Gribskov M."/>
            <person name="Grimwood J."/>
            <person name="Groover A."/>
            <person name="Gunter L."/>
            <person name="Hamberger B."/>
            <person name="Heinze B."/>
            <person name="Helariutta Y."/>
            <person name="Henrissat B."/>
            <person name="Holligan D."/>
            <person name="Holt R."/>
            <person name="Huang W."/>
            <person name="Islam-Faridi N."/>
            <person name="Jones S."/>
            <person name="Jones-Rhoades M."/>
            <person name="Jorgensen R."/>
            <person name="Joshi C."/>
            <person name="Kangasjarvi J."/>
            <person name="Karlsson J."/>
            <person name="Kelleher C."/>
            <person name="Kirkpatrick R."/>
            <person name="Kirst M."/>
            <person name="Kohler A."/>
            <person name="Kalluri U."/>
            <person name="Larimer F."/>
            <person name="Leebens-Mack J."/>
            <person name="Leple J.C."/>
            <person name="Locascio P."/>
            <person name="Lou Y."/>
            <person name="Lucas S."/>
            <person name="Martin F."/>
            <person name="Montanini B."/>
            <person name="Napoli C."/>
            <person name="Nelson D.R."/>
            <person name="Nelson C."/>
            <person name="Nieminen K."/>
            <person name="Nilsson O."/>
            <person name="Pereda V."/>
            <person name="Peter G."/>
            <person name="Philippe R."/>
            <person name="Pilate G."/>
            <person name="Poliakov A."/>
            <person name="Razumovskaya J."/>
            <person name="Richardson P."/>
            <person name="Rinaldi C."/>
            <person name="Ritland K."/>
            <person name="Rouze P."/>
            <person name="Ryaboy D."/>
            <person name="Schmutz J."/>
            <person name="Schrader J."/>
            <person name="Segerman B."/>
            <person name="Shin H."/>
            <person name="Siddiqui A."/>
            <person name="Sterky F."/>
            <person name="Terry A."/>
            <person name="Tsai C.J."/>
            <person name="Uberbacher E."/>
            <person name="Unneberg P."/>
            <person name="Vahala J."/>
            <person name="Wall K."/>
            <person name="Wessler S."/>
            <person name="Yang G."/>
            <person name="Yin T."/>
            <person name="Douglas C."/>
            <person name="Marra M."/>
            <person name="Sandberg G."/>
            <person name="Van de Peer Y."/>
            <person name="Rokhsar D."/>
        </authorList>
    </citation>
    <scope>NUCLEOTIDE SEQUENCE [LARGE SCALE GENOMIC DNA]</scope>
    <source>
        <strain evidence="3">cv. Nisqually</strain>
    </source>
</reference>
<name>B9I2K8_POPTR</name>
<feature type="region of interest" description="Disordered" evidence="1">
    <location>
        <begin position="32"/>
        <end position="76"/>
    </location>
</feature>
<accession>B9I2K8</accession>
<organism evidence="2 3">
    <name type="scientific">Populus trichocarpa</name>
    <name type="common">Western balsam poplar</name>
    <name type="synonym">Populus balsamifera subsp. trichocarpa</name>
    <dbReference type="NCBI Taxonomy" id="3694"/>
    <lineage>
        <taxon>Eukaryota</taxon>
        <taxon>Viridiplantae</taxon>
        <taxon>Streptophyta</taxon>
        <taxon>Embryophyta</taxon>
        <taxon>Tracheophyta</taxon>
        <taxon>Spermatophyta</taxon>
        <taxon>Magnoliopsida</taxon>
        <taxon>eudicotyledons</taxon>
        <taxon>Gunneridae</taxon>
        <taxon>Pentapetalae</taxon>
        <taxon>rosids</taxon>
        <taxon>fabids</taxon>
        <taxon>Malpighiales</taxon>
        <taxon>Salicaceae</taxon>
        <taxon>Saliceae</taxon>
        <taxon>Populus</taxon>
    </lineage>
</organism>
<evidence type="ECO:0000256" key="1">
    <source>
        <dbReference type="SAM" id="MobiDB-lite"/>
    </source>
</evidence>
<dbReference type="AlphaFoldDB" id="B9I2K8"/>
<protein>
    <submittedName>
        <fullName evidence="2">Uncharacterized protein</fullName>
    </submittedName>
</protein>
<dbReference type="EMBL" id="CM009301">
    <property type="protein sequence ID" value="PNT09620.1"/>
    <property type="molecule type" value="Genomic_DNA"/>
</dbReference>
<sequence length="142" mass="15312">MITNIKIKVYTSDGGKEAGIGRGPCKKISLNIPRPNEDTLSRHSILGPNGLHGPWQPTRANEGVEHPSIVDLTPVQNPKKRLPYIVMAPRDSSSASNPHDPPPDGGPIYKACTVVYMNPNLKFDDLNCAINLANAIVHTGSI</sequence>
<evidence type="ECO:0000313" key="2">
    <source>
        <dbReference type="EMBL" id="PNT09620.1"/>
    </source>
</evidence>
<evidence type="ECO:0000313" key="3">
    <source>
        <dbReference type="Proteomes" id="UP000006729"/>
    </source>
</evidence>
<dbReference type="InParanoid" id="B9I2K8"/>
<dbReference type="Proteomes" id="UP000006729">
    <property type="component" value="Chromosome 12"/>
</dbReference>